<feature type="domain" description="Guanylate cyclase" evidence="4">
    <location>
        <begin position="360"/>
        <end position="394"/>
    </location>
</feature>
<name>A0A8T0EP39_ARGBR</name>
<dbReference type="PANTHER" id="PTHR16305:SF28">
    <property type="entry name" value="GUANYLATE CYCLASE DOMAIN-CONTAINING PROTEIN"/>
    <property type="match status" value="1"/>
</dbReference>
<keyword evidence="2" id="KW-0067">ATP-binding</keyword>
<feature type="domain" description="Guanylate cyclase" evidence="4">
    <location>
        <begin position="89"/>
        <end position="221"/>
    </location>
</feature>
<dbReference type="GO" id="GO:0005524">
    <property type="term" value="F:ATP binding"/>
    <property type="evidence" value="ECO:0007669"/>
    <property type="project" value="UniProtKB-KW"/>
</dbReference>
<dbReference type="CDD" id="cd07302">
    <property type="entry name" value="CHD"/>
    <property type="match status" value="1"/>
</dbReference>
<evidence type="ECO:0000313" key="6">
    <source>
        <dbReference type="Proteomes" id="UP000807504"/>
    </source>
</evidence>
<evidence type="ECO:0000256" key="2">
    <source>
        <dbReference type="ARBA" id="ARBA00022840"/>
    </source>
</evidence>
<dbReference type="Gene3D" id="3.30.70.1230">
    <property type="entry name" value="Nucleotide cyclase"/>
    <property type="match status" value="2"/>
</dbReference>
<dbReference type="Proteomes" id="UP000807504">
    <property type="component" value="Unassembled WGS sequence"/>
</dbReference>
<dbReference type="InterPro" id="IPR001054">
    <property type="entry name" value="A/G_cyclase"/>
</dbReference>
<dbReference type="GO" id="GO:0035556">
    <property type="term" value="P:intracellular signal transduction"/>
    <property type="evidence" value="ECO:0007669"/>
    <property type="project" value="InterPro"/>
</dbReference>
<proteinExistence type="predicted"/>
<evidence type="ECO:0000256" key="3">
    <source>
        <dbReference type="ARBA" id="ARBA00023239"/>
    </source>
</evidence>
<dbReference type="PANTHER" id="PTHR16305">
    <property type="entry name" value="TESTICULAR SOLUBLE ADENYLYL CYCLASE"/>
    <property type="match status" value="1"/>
</dbReference>
<dbReference type="PROSITE" id="PS50125">
    <property type="entry name" value="GUANYLATE_CYCLASE_2"/>
    <property type="match status" value="2"/>
</dbReference>
<dbReference type="EMBL" id="JABXBU010002072">
    <property type="protein sequence ID" value="KAF8777131.1"/>
    <property type="molecule type" value="Genomic_DNA"/>
</dbReference>
<evidence type="ECO:0000259" key="4">
    <source>
        <dbReference type="PROSITE" id="PS50125"/>
    </source>
</evidence>
<dbReference type="SUPFAM" id="SSF55073">
    <property type="entry name" value="Nucleotide cyclase"/>
    <property type="match status" value="2"/>
</dbReference>
<organism evidence="5 6">
    <name type="scientific">Argiope bruennichi</name>
    <name type="common">Wasp spider</name>
    <name type="synonym">Aranea bruennichi</name>
    <dbReference type="NCBI Taxonomy" id="94029"/>
    <lineage>
        <taxon>Eukaryota</taxon>
        <taxon>Metazoa</taxon>
        <taxon>Ecdysozoa</taxon>
        <taxon>Arthropoda</taxon>
        <taxon>Chelicerata</taxon>
        <taxon>Arachnida</taxon>
        <taxon>Araneae</taxon>
        <taxon>Araneomorphae</taxon>
        <taxon>Entelegynae</taxon>
        <taxon>Araneoidea</taxon>
        <taxon>Araneidae</taxon>
        <taxon>Argiope</taxon>
    </lineage>
</organism>
<evidence type="ECO:0000313" key="5">
    <source>
        <dbReference type="EMBL" id="KAF8777131.1"/>
    </source>
</evidence>
<dbReference type="GO" id="GO:0005737">
    <property type="term" value="C:cytoplasm"/>
    <property type="evidence" value="ECO:0007669"/>
    <property type="project" value="TreeGrafter"/>
</dbReference>
<reference evidence="5" key="1">
    <citation type="journal article" date="2020" name="bioRxiv">
        <title>Chromosome-level reference genome of the European wasp spider Argiope bruennichi: a resource for studies on range expansion and evolutionary adaptation.</title>
        <authorList>
            <person name="Sheffer M.M."/>
            <person name="Hoppe A."/>
            <person name="Krehenwinkel H."/>
            <person name="Uhl G."/>
            <person name="Kuss A.W."/>
            <person name="Jensen L."/>
            <person name="Jensen C."/>
            <person name="Gillespie R.G."/>
            <person name="Hoff K.J."/>
            <person name="Prost S."/>
        </authorList>
    </citation>
    <scope>NUCLEOTIDE SEQUENCE</scope>
</reference>
<dbReference type="InterPro" id="IPR029787">
    <property type="entry name" value="Nucleotide_cyclase"/>
</dbReference>
<protein>
    <submittedName>
        <fullName evidence="5">Adenylate cyclase type 10 like protein</fullName>
    </submittedName>
</protein>
<keyword evidence="3" id="KW-0456">Lyase</keyword>
<evidence type="ECO:0000256" key="1">
    <source>
        <dbReference type="ARBA" id="ARBA00022741"/>
    </source>
</evidence>
<keyword evidence="6" id="KW-1185">Reference proteome</keyword>
<dbReference type="Pfam" id="PF00211">
    <property type="entry name" value="Guanylate_cyc"/>
    <property type="match status" value="2"/>
</dbReference>
<gene>
    <name evidence="5" type="ORF">HNY73_014051</name>
</gene>
<comment type="caution">
    <text evidence="5">The sequence shown here is derived from an EMBL/GenBank/DDBJ whole genome shotgun (WGS) entry which is preliminary data.</text>
</comment>
<keyword evidence="1" id="KW-0547">Nucleotide-binding</keyword>
<reference evidence="5" key="2">
    <citation type="submission" date="2020-06" db="EMBL/GenBank/DDBJ databases">
        <authorList>
            <person name="Sheffer M."/>
        </authorList>
    </citation>
    <scope>NUCLEOTIDE SEQUENCE</scope>
</reference>
<dbReference type="GO" id="GO:0004016">
    <property type="term" value="F:adenylate cyclase activity"/>
    <property type="evidence" value="ECO:0007669"/>
    <property type="project" value="TreeGrafter"/>
</dbReference>
<sequence>MFCCPGCGTCLKECSCIDCCRGKPSSKKHRSSVTEAEEALEKVECLEKRPVFSEDPRFLPLTFVPNIVVKEILSDSMRVIPYQIQTDAVILIADVCGFTSLTETYCQKGTSGIEELARILNGYMSTLAAMLLNADGDILNFAGDAFLVYWEDSEEAVEKAYNCAVDLQTHPSLQEKNLGGTLQVKVGIGKGPVVTWILGSPQDFLLFVSAGHGIVIAHQAEEMCSSGDIIVTQSVFETLETVKAKTFTTTELLDGFVKISDYSSISSEEPHPERSTLFETCLEEHITVSKIFSIPILRDLQTDEELSYISELTMVTILFISLKNINVEEPLILDKTFDIVLACAKLQGGDVLYLSRQASVGVATGTCYCGIVGHPQRQEYTVIGNRVNLAARIMVKYQEEPIVLDSTTYNLSRQSLGDACFYQLPGKKMKGIESAGRIYAYRIRSQKICSCCTIEDSRSDPFLTIGLLLQRILEMSQWETAFEREQKILKALPLGFDPQLFLLNHLFHVQFPTPEFVNTDEDFMRNEIIRLLKLLFRQFVEESLLLIAIDNADSMDECSWLLLRNLAEEGQFVLICSIAEDYREPSISASLILLKAHTRIKIEDSSDIYYGSLICWFLGVKAVHKELYHYLQEKTSGKTQLLQEVLLSPSVTEFTNLIPFENLDEEKENKFFVSEFPIPKLQSIKTILACDKKEGVDLRKMKITPDVNDAVKQSFNYLTVQDRLLLKRAAILGSVFDQHILEVVSHGVTTKQVCESLNHLLQKNILCFACTSGVILEKLPPQDPFKHLECYNVCFCSKVSAKSPFRNSRVHHSHAGPYSRLMFRTKIFRLCILSFMTKEQYDNMRRDIINELEAKGLNCITCKIKREESVQMEFAMGDMRCAPLQMDMKQCACLEKRPKIYQRLAYIHASHGNKIQSIYFTKKRAQASNTIGYPVQALIYALQAEGMFPEGPANTMEITEEEDATIDVVALRASIKRTMAKSALLLGNYYYAAFYIQRALAMLDMETVYFYGVFSPREFKEILEGYPLLQAESITATIGVLSQTYVSAGKYELAKKILKTEFVALSYYPIDFVQILQFMISLYQCQRLTKPQRKFKRLESNLIGICRQRLQKYDVTLNSIDIRHIGIAYIMVIEMNINRGLLTRAEELAEEAMKFLEYINDQKTMPKIYINLIKIYMHHNRYMDCFRILENLKPHVKSLNSEIWALYYCALLTVMTYKFKGVAEVSDEDKTIVYDCNEFVCCWLKHWALLFSVDLAFYISAVLAVWCLKVVKRVEWSDAHLYFERCYNLATLLSDKLRTDSYWSVAASFIYNRIQLSLENRYANALKFVATRNAILSRIYKMKKAIKIHFPVYLKKYEMAIHDISFLNPDEMLDSF</sequence>
<dbReference type="GO" id="GO:0009190">
    <property type="term" value="P:cyclic nucleotide biosynthetic process"/>
    <property type="evidence" value="ECO:0007669"/>
    <property type="project" value="InterPro"/>
</dbReference>
<accession>A0A8T0EP39</accession>